<dbReference type="InterPro" id="IPR004155">
    <property type="entry name" value="PBS_lyase_HEAT"/>
</dbReference>
<dbReference type="SUPFAM" id="SSF48371">
    <property type="entry name" value="ARM repeat"/>
    <property type="match status" value="2"/>
</dbReference>
<dbReference type="GO" id="GO:0009055">
    <property type="term" value="F:electron transfer activity"/>
    <property type="evidence" value="ECO:0007669"/>
    <property type="project" value="InterPro"/>
</dbReference>
<dbReference type="SUPFAM" id="SSF46626">
    <property type="entry name" value="Cytochrome c"/>
    <property type="match status" value="1"/>
</dbReference>
<proteinExistence type="predicted"/>
<dbReference type="Proteomes" id="UP000319557">
    <property type="component" value="Chromosome"/>
</dbReference>
<evidence type="ECO:0000256" key="1">
    <source>
        <dbReference type="ARBA" id="ARBA00022617"/>
    </source>
</evidence>
<dbReference type="InterPro" id="IPR036909">
    <property type="entry name" value="Cyt_c-like_dom_sf"/>
</dbReference>
<dbReference type="Gene3D" id="1.25.10.10">
    <property type="entry name" value="Leucine-rich Repeat Variant"/>
    <property type="match status" value="3"/>
</dbReference>
<dbReference type="GO" id="GO:0020037">
    <property type="term" value="F:heme binding"/>
    <property type="evidence" value="ECO:0007669"/>
    <property type="project" value="InterPro"/>
</dbReference>
<dbReference type="PANTHER" id="PTHR33546:SF1">
    <property type="entry name" value="LARGE, MULTIFUNCTIONAL SECRETED PROTEIN"/>
    <property type="match status" value="1"/>
</dbReference>
<dbReference type="InterPro" id="IPR055557">
    <property type="entry name" value="DUF7133"/>
</dbReference>
<dbReference type="InterPro" id="IPR013428">
    <property type="entry name" value="Membrane-bound_put_N"/>
</dbReference>
<organism evidence="7 8">
    <name type="scientific">Rosistilla ulvae</name>
    <dbReference type="NCBI Taxonomy" id="1930277"/>
    <lineage>
        <taxon>Bacteria</taxon>
        <taxon>Pseudomonadati</taxon>
        <taxon>Planctomycetota</taxon>
        <taxon>Planctomycetia</taxon>
        <taxon>Pirellulales</taxon>
        <taxon>Pirellulaceae</taxon>
        <taxon>Rosistilla</taxon>
    </lineage>
</organism>
<keyword evidence="5" id="KW-0732">Signal</keyword>
<feature type="domain" description="Cytochrome c" evidence="6">
    <location>
        <begin position="981"/>
        <end position="1118"/>
    </location>
</feature>
<dbReference type="EMBL" id="CP036261">
    <property type="protein sequence ID" value="QDS89078.1"/>
    <property type="molecule type" value="Genomic_DNA"/>
</dbReference>
<dbReference type="GO" id="GO:0046872">
    <property type="term" value="F:metal ion binding"/>
    <property type="evidence" value="ECO:0007669"/>
    <property type="project" value="UniProtKB-KW"/>
</dbReference>
<keyword evidence="1 4" id="KW-0349">Heme</keyword>
<dbReference type="InterPro" id="IPR011042">
    <property type="entry name" value="6-blade_b-propeller_TolB-like"/>
</dbReference>
<dbReference type="Pfam" id="PF00034">
    <property type="entry name" value="Cytochrom_C"/>
    <property type="match status" value="1"/>
</dbReference>
<dbReference type="SMART" id="SM00567">
    <property type="entry name" value="EZ_HEAT"/>
    <property type="match status" value="4"/>
</dbReference>
<dbReference type="InterPro" id="IPR011989">
    <property type="entry name" value="ARM-like"/>
</dbReference>
<evidence type="ECO:0000313" key="7">
    <source>
        <dbReference type="EMBL" id="QDS89078.1"/>
    </source>
</evidence>
<name>A0A517M2H9_9BACT</name>
<feature type="signal peptide" evidence="5">
    <location>
        <begin position="1"/>
        <end position="27"/>
    </location>
</feature>
<evidence type="ECO:0000259" key="6">
    <source>
        <dbReference type="PROSITE" id="PS51007"/>
    </source>
</evidence>
<dbReference type="InterPro" id="IPR016024">
    <property type="entry name" value="ARM-type_fold"/>
</dbReference>
<keyword evidence="3 4" id="KW-0408">Iron</keyword>
<dbReference type="NCBIfam" id="TIGR02604">
    <property type="entry name" value="Piru_Ver_Nterm"/>
    <property type="match status" value="1"/>
</dbReference>
<evidence type="ECO:0000256" key="3">
    <source>
        <dbReference type="ARBA" id="ARBA00023004"/>
    </source>
</evidence>
<evidence type="ECO:0000256" key="2">
    <source>
        <dbReference type="ARBA" id="ARBA00022723"/>
    </source>
</evidence>
<dbReference type="InterPro" id="IPR013427">
    <property type="entry name" value="Haem-bd_dom_put"/>
</dbReference>
<dbReference type="OrthoDB" id="9770043at2"/>
<keyword evidence="2 4" id="KW-0479">Metal-binding</keyword>
<dbReference type="InterPro" id="IPR009056">
    <property type="entry name" value="Cyt_c-like_dom"/>
</dbReference>
<feature type="chain" id="PRO_5021744331" evidence="5">
    <location>
        <begin position="28"/>
        <end position="1118"/>
    </location>
</feature>
<reference evidence="7 8" key="1">
    <citation type="submission" date="2019-02" db="EMBL/GenBank/DDBJ databases">
        <title>Deep-cultivation of Planctomycetes and their phenomic and genomic characterization uncovers novel biology.</title>
        <authorList>
            <person name="Wiegand S."/>
            <person name="Jogler M."/>
            <person name="Boedeker C."/>
            <person name="Pinto D."/>
            <person name="Vollmers J."/>
            <person name="Rivas-Marin E."/>
            <person name="Kohn T."/>
            <person name="Peeters S.H."/>
            <person name="Heuer A."/>
            <person name="Rast P."/>
            <person name="Oberbeckmann S."/>
            <person name="Bunk B."/>
            <person name="Jeske O."/>
            <person name="Meyerdierks A."/>
            <person name="Storesund J.E."/>
            <person name="Kallscheuer N."/>
            <person name="Luecker S."/>
            <person name="Lage O.M."/>
            <person name="Pohl T."/>
            <person name="Merkel B.J."/>
            <person name="Hornburger P."/>
            <person name="Mueller R.-W."/>
            <person name="Bruemmer F."/>
            <person name="Labrenz M."/>
            <person name="Spormann A.M."/>
            <person name="Op den Camp H."/>
            <person name="Overmann J."/>
            <person name="Amann R."/>
            <person name="Jetten M.S.M."/>
            <person name="Mascher T."/>
            <person name="Medema M.H."/>
            <person name="Devos D.P."/>
            <person name="Kaster A.-K."/>
            <person name="Ovreas L."/>
            <person name="Rohde M."/>
            <person name="Galperin M.Y."/>
            <person name="Jogler C."/>
        </authorList>
    </citation>
    <scope>NUCLEOTIDE SEQUENCE [LARGE SCALE GENOMIC DNA]</scope>
    <source>
        <strain evidence="7 8">EC9</strain>
    </source>
</reference>
<dbReference type="KEGG" id="ruv:EC9_32750"/>
<accession>A0A517M2H9</accession>
<evidence type="ECO:0000256" key="4">
    <source>
        <dbReference type="PROSITE-ProRule" id="PRU00433"/>
    </source>
</evidence>
<evidence type="ECO:0000256" key="5">
    <source>
        <dbReference type="SAM" id="SignalP"/>
    </source>
</evidence>
<dbReference type="Gene3D" id="2.120.10.30">
    <property type="entry name" value="TolB, C-terminal domain"/>
    <property type="match status" value="1"/>
</dbReference>
<dbReference type="PANTHER" id="PTHR33546">
    <property type="entry name" value="LARGE, MULTIFUNCTIONAL SECRETED PROTEIN-RELATED"/>
    <property type="match status" value="1"/>
</dbReference>
<keyword evidence="8" id="KW-1185">Reference proteome</keyword>
<evidence type="ECO:0000313" key="8">
    <source>
        <dbReference type="Proteomes" id="UP000319557"/>
    </source>
</evidence>
<dbReference type="AlphaFoldDB" id="A0A517M2H9"/>
<dbReference type="Pfam" id="PF23500">
    <property type="entry name" value="DUF7133"/>
    <property type="match status" value="1"/>
</dbReference>
<sequence precursor="true">MNVMNQRSPAWIIATCVSLFLSSSLIAQDADDTQKRPALEYQKWSGTINVPDPVAISVDDQGRVFVTQTRRRKSQDLDIRANRDWIPNDVGFRSVEDKRQFYHSQLAIGGDDKQQSKHVGDLNKDGHHDWRDLTVISERILRLVDSDGDGTADEMTTFAEGFNTEVTGIAAGVMALDGDVWATIAPDVWKLGDADGDGIADSREIMATGFGLHIAYAGHDMHGLTLGPDGKVYWSIGDKGINVTTKEGKNIAYPNQGGVMRCNPDGSDFEVFAHGLRNVQEFAFDQYGNIFGIDNDADQPGERERFVAIVDGMDAGWRCHYQYRGSDYNPWTDEKLWQLAEDQHPAYIIPPLSHYIDGPAGFKFNPGTALSPAYYNYFFATNAPAGHQYAFRVEAAGDSFRMVDDHKIKSGDAIVGLAFGPDGALYGADWDGGYPLDEKGSVIRIDVPGADLAVRFEVQKLLAAGFDARELDDLIALLSHADMRVRMGAQFALVKKKQAERLQSHLRSQSVDTLAKLHCVWGLGQLARSGDLAVIPALVGSFGDHDPAVRAQAAKTIGEIPQANADAGTIPGLIKLLDDEDLHVRVNAGLALARQPSPAAVGPLLKQSELLNADQHYLRHSIVSALAASASDSQLEAQADNPSEMTRLVCVLALRRQGSPLVAKFLPDTSEWVATEAARGIHDDLSIPDALPELAAALDGSAKRGEPFVRRAINANFRLGTADAAARLLNYASNTKHPVDLRVEACDALSQWLAPPVLDRVEGIRRDLPVAPRSFDGDPTAVVLGQLASAGEPSIVVAAVRAARMLNVVIAPAALIGLLENKEALTELRIQALDSIVQMDHESAKELLISNVDSSDTALSIYAIQRLVDRYPADALAVLEHKLQQTDVIAVKQACIAGLGQIANRDADVVLQRMASQLLDDSLPEDLSLDVYQAVQSRGDDAAPLRSILPKLTQRQTERAAALKLGDTADQVKFAFSGQGGDAERGKQIFQTNLRAQCSRCHRIGKRGSNIGPELTKIGKQRDVNHLLRAVVAPSAEIEPKYFTQVVLLLSGQAVKGSIKSENDDETIVIDSSGKEIKIVTDEIEEIIDQKVSLMPDMTEALSPLEVRDLVAFLKSLK</sequence>
<dbReference type="SUPFAM" id="SSF50952">
    <property type="entry name" value="Soluble quinoprotein glucose dehydrogenase"/>
    <property type="match status" value="1"/>
</dbReference>
<dbReference type="Gene3D" id="1.10.760.10">
    <property type="entry name" value="Cytochrome c-like domain"/>
    <property type="match status" value="1"/>
</dbReference>
<dbReference type="NCBIfam" id="TIGR02603">
    <property type="entry name" value="CxxCH_TIGR02603"/>
    <property type="match status" value="1"/>
</dbReference>
<protein>
    <submittedName>
        <fullName evidence="7">HEAT repeat protein</fullName>
    </submittedName>
</protein>
<gene>
    <name evidence="7" type="ORF">EC9_32750</name>
</gene>
<dbReference type="PROSITE" id="PS51007">
    <property type="entry name" value="CYTC"/>
    <property type="match status" value="1"/>
</dbReference>
<dbReference type="InterPro" id="IPR011041">
    <property type="entry name" value="Quinoprot_gluc/sorb_DH_b-prop"/>
</dbReference>